<comment type="caution">
    <text evidence="1">The sequence shown here is derived from an EMBL/GenBank/DDBJ whole genome shotgun (WGS) entry which is preliminary data.</text>
</comment>
<keyword evidence="2" id="KW-1185">Reference proteome</keyword>
<name>A0A5C5YWA0_9BACT</name>
<proteinExistence type="predicted"/>
<organism evidence="1 2">
    <name type="scientific">Novipirellula herctigrandis</name>
    <dbReference type="NCBI Taxonomy" id="2527986"/>
    <lineage>
        <taxon>Bacteria</taxon>
        <taxon>Pseudomonadati</taxon>
        <taxon>Planctomycetota</taxon>
        <taxon>Planctomycetia</taxon>
        <taxon>Pirellulales</taxon>
        <taxon>Pirellulaceae</taxon>
        <taxon>Novipirellula</taxon>
    </lineage>
</organism>
<protein>
    <submittedName>
        <fullName evidence="1">Uncharacterized protein</fullName>
    </submittedName>
</protein>
<dbReference type="AlphaFoldDB" id="A0A5C5YWA0"/>
<dbReference type="Proteomes" id="UP000315010">
    <property type="component" value="Unassembled WGS sequence"/>
</dbReference>
<sequence length="50" mass="5794">MDSTEPSLAIHQRRIRLHSPIQIGDKLTRPIPLRLNFESLTLDHPFAVYV</sequence>
<reference evidence="1 2" key="1">
    <citation type="submission" date="2019-02" db="EMBL/GenBank/DDBJ databases">
        <title>Deep-cultivation of Planctomycetes and their phenomic and genomic characterization uncovers novel biology.</title>
        <authorList>
            <person name="Wiegand S."/>
            <person name="Jogler M."/>
            <person name="Boedeker C."/>
            <person name="Pinto D."/>
            <person name="Vollmers J."/>
            <person name="Rivas-Marin E."/>
            <person name="Kohn T."/>
            <person name="Peeters S.H."/>
            <person name="Heuer A."/>
            <person name="Rast P."/>
            <person name="Oberbeckmann S."/>
            <person name="Bunk B."/>
            <person name="Jeske O."/>
            <person name="Meyerdierks A."/>
            <person name="Storesund J.E."/>
            <person name="Kallscheuer N."/>
            <person name="Luecker S."/>
            <person name="Lage O.M."/>
            <person name="Pohl T."/>
            <person name="Merkel B.J."/>
            <person name="Hornburger P."/>
            <person name="Mueller R.-W."/>
            <person name="Bruemmer F."/>
            <person name="Labrenz M."/>
            <person name="Spormann A.M."/>
            <person name="Op Den Camp H."/>
            <person name="Overmann J."/>
            <person name="Amann R."/>
            <person name="Jetten M.S.M."/>
            <person name="Mascher T."/>
            <person name="Medema M.H."/>
            <person name="Devos D.P."/>
            <person name="Kaster A.-K."/>
            <person name="Ovreas L."/>
            <person name="Rohde M."/>
            <person name="Galperin M.Y."/>
            <person name="Jogler C."/>
        </authorList>
    </citation>
    <scope>NUCLEOTIDE SEQUENCE [LARGE SCALE GENOMIC DNA]</scope>
    <source>
        <strain evidence="1 2">CA13</strain>
    </source>
</reference>
<dbReference type="EMBL" id="SJPJ01000001">
    <property type="protein sequence ID" value="TWT79298.1"/>
    <property type="molecule type" value="Genomic_DNA"/>
</dbReference>
<evidence type="ECO:0000313" key="1">
    <source>
        <dbReference type="EMBL" id="TWT79298.1"/>
    </source>
</evidence>
<accession>A0A5C5YWA0</accession>
<gene>
    <name evidence="1" type="ORF">CA13_06970</name>
</gene>
<evidence type="ECO:0000313" key="2">
    <source>
        <dbReference type="Proteomes" id="UP000315010"/>
    </source>
</evidence>